<keyword evidence="5 7" id="KW-0472">Membrane</keyword>
<dbReference type="PROSITE" id="PS52016">
    <property type="entry name" value="TONB_DEPENDENT_REC_3"/>
    <property type="match status" value="1"/>
</dbReference>
<dbReference type="NCBIfam" id="TIGR04056">
    <property type="entry name" value="OMP_RagA_SusC"/>
    <property type="match status" value="1"/>
</dbReference>
<evidence type="ECO:0000256" key="6">
    <source>
        <dbReference type="ARBA" id="ARBA00023237"/>
    </source>
</evidence>
<keyword evidence="8" id="KW-0732">Signal</keyword>
<comment type="caution">
    <text evidence="10">The sequence shown here is derived from an EMBL/GenBank/DDBJ whole genome shotgun (WGS) entry which is preliminary data.</text>
</comment>
<dbReference type="InterPro" id="IPR023997">
    <property type="entry name" value="TonB-dep_OMP_SusC/RagA_CS"/>
</dbReference>
<comment type="subcellular location">
    <subcellularLocation>
        <location evidence="1 7">Cell outer membrane</location>
        <topology evidence="1 7">Multi-pass membrane protein</topology>
    </subcellularLocation>
</comment>
<accession>A0ABY2DQ02</accession>
<dbReference type="InterPro" id="IPR036942">
    <property type="entry name" value="Beta-barrel_TonB_sf"/>
</dbReference>
<gene>
    <name evidence="10" type="ORF">E0I61_12810</name>
</gene>
<dbReference type="InterPro" id="IPR039426">
    <property type="entry name" value="TonB-dep_rcpt-like"/>
</dbReference>
<dbReference type="InterPro" id="IPR023996">
    <property type="entry name" value="TonB-dep_OMP_SusC/RagA"/>
</dbReference>
<organism evidence="10 11">
    <name type="scientific">Flavobacterium ranwuense</name>
    <dbReference type="NCBI Taxonomy" id="2541725"/>
    <lineage>
        <taxon>Bacteria</taxon>
        <taxon>Pseudomonadati</taxon>
        <taxon>Bacteroidota</taxon>
        <taxon>Flavobacteriia</taxon>
        <taxon>Flavobacteriales</taxon>
        <taxon>Flavobacteriaceae</taxon>
        <taxon>Flavobacterium</taxon>
    </lineage>
</organism>
<keyword evidence="2 7" id="KW-0813">Transport</keyword>
<dbReference type="EMBL" id="SMLH01000008">
    <property type="protein sequence ID" value="TDE27979.1"/>
    <property type="molecule type" value="Genomic_DNA"/>
</dbReference>
<comment type="similarity">
    <text evidence="7">Belongs to the TonB-dependent receptor family.</text>
</comment>
<dbReference type="InterPro" id="IPR037066">
    <property type="entry name" value="Plug_dom_sf"/>
</dbReference>
<dbReference type="Gene3D" id="2.60.40.1120">
    <property type="entry name" value="Carboxypeptidase-like, regulatory domain"/>
    <property type="match status" value="1"/>
</dbReference>
<evidence type="ECO:0000256" key="2">
    <source>
        <dbReference type="ARBA" id="ARBA00022448"/>
    </source>
</evidence>
<feature type="domain" description="TonB-dependent receptor plug" evidence="9">
    <location>
        <begin position="118"/>
        <end position="243"/>
    </location>
</feature>
<dbReference type="InterPro" id="IPR012910">
    <property type="entry name" value="Plug_dom"/>
</dbReference>
<evidence type="ECO:0000313" key="11">
    <source>
        <dbReference type="Proteomes" id="UP000294685"/>
    </source>
</evidence>
<proteinExistence type="inferred from homology"/>
<evidence type="ECO:0000313" key="10">
    <source>
        <dbReference type="EMBL" id="TDE27979.1"/>
    </source>
</evidence>
<sequence>MLMKQILAVLGLVMLSCFGAVAQNRSITGVVADAENKGIVSATVKVKGKTISTITDSEGNFAVMVPSGKVTLTVSSIGFTSKSVDVAESENNVTVVLAENTQELGEVVVTALGIKKQKKSLGYAVQEIKGSSLVEAREPNLANALTGKVAGLQVVRSSAGPGGSSKLVLRGFNSLTGDNQPLIVVDGVPMDNFTGASNNDYWNPSIDMGNGISDLNSEDIESLSVLKGPSAAALYGSRAGNGVILITTKTGKKQKGLGITFTSSVGFESIFTRPKQQNDFGQGLDNVSDARSNSSWGPKIAGQNLVNWNGISEPLAAYDNVGNYFSASGITKNNSVSFQQSIQKTSIYTSVNRMEDLSMIPGAKLGRTNLLARAVAKFGEGDRWTADTKVQYTNAKANNRTVGGPNGTNPFYLLNLFPRSVDITQFKEGADANGNMIWFGGGSGINPYWANKYNLNEDVRDRFLMNASLKYDITSWLNAEIKAGADMYTNNSNARTYSGSPMTPTGRYSLGKSTFTETNYQALLIAKKDDLFGKFGGMATLGGNLMDRESSSIGASAGQLVVPNLFAINNAEGNPGVSEGFSKKSINSVFGSAQVSYDGYLYLDATFRNDWSSALSKKNRSFFYPSLSLSYVFTDMFAAMNTDLPNWFSYGKLRASYASVGNDLDPYQLENVYGIGKDPNGNTTATRGRVLYDENVVSELIKSTEFGAELRFFNSRFGIDVSVYKSNATNQLINLPMDPLSGYSSKKINAGNIQNKGVELVVDGKILTNPNSLLWNVSANFSTNQSKILELSEGVTRYGLGGFDNIQVLAEVGKSYGEIYGSKFLRVTDATSPSFGQLVIGADGLPQAVTGPAESLGNQQAKAMLGFTNTFAYKGFSLAFLIDARFGGKMFSGTLADMQQSGTASQTVVNGLRDDIVADGVVVNGTGYVQNTKAVSPQLYWSRVAGSGNLGITEANIYDASNIRLRNVQFNYDFPAKFLAKTAIQKAKIGVSCNNVWMIKSHMNGLDPESVFATGTNAVGFENGAAPTTRTFLINLALSF</sequence>
<dbReference type="InterPro" id="IPR008969">
    <property type="entry name" value="CarboxyPept-like_regulatory"/>
</dbReference>
<dbReference type="Gene3D" id="2.40.170.20">
    <property type="entry name" value="TonB-dependent receptor, beta-barrel domain"/>
    <property type="match status" value="1"/>
</dbReference>
<dbReference type="PROSITE" id="PS51257">
    <property type="entry name" value="PROKAR_LIPOPROTEIN"/>
    <property type="match status" value="1"/>
</dbReference>
<evidence type="ECO:0000256" key="7">
    <source>
        <dbReference type="PROSITE-ProRule" id="PRU01360"/>
    </source>
</evidence>
<evidence type="ECO:0000256" key="1">
    <source>
        <dbReference type="ARBA" id="ARBA00004571"/>
    </source>
</evidence>
<feature type="signal peptide" evidence="8">
    <location>
        <begin position="1"/>
        <end position="22"/>
    </location>
</feature>
<keyword evidence="11" id="KW-1185">Reference proteome</keyword>
<dbReference type="Pfam" id="PF13715">
    <property type="entry name" value="CarbopepD_reg_2"/>
    <property type="match status" value="1"/>
</dbReference>
<dbReference type="Gene3D" id="2.170.130.10">
    <property type="entry name" value="TonB-dependent receptor, plug domain"/>
    <property type="match status" value="1"/>
</dbReference>
<dbReference type="SUPFAM" id="SSF49464">
    <property type="entry name" value="Carboxypeptidase regulatory domain-like"/>
    <property type="match status" value="1"/>
</dbReference>
<name>A0ABY2DQ02_9FLAO</name>
<reference evidence="10 11" key="1">
    <citation type="submission" date="2019-03" db="EMBL/GenBank/DDBJ databases">
        <title>Novel species of Flavobacterium.</title>
        <authorList>
            <person name="Liu Q."/>
            <person name="Xin Y.-H."/>
        </authorList>
    </citation>
    <scope>NUCLEOTIDE SEQUENCE [LARGE SCALE GENOMIC DNA]</scope>
    <source>
        <strain evidence="10 11">LB2P22</strain>
    </source>
</reference>
<keyword evidence="3 7" id="KW-1134">Transmembrane beta strand</keyword>
<protein>
    <submittedName>
        <fullName evidence="10">SusC/RagA family TonB-linked outer membrane protein</fullName>
    </submittedName>
</protein>
<evidence type="ECO:0000256" key="4">
    <source>
        <dbReference type="ARBA" id="ARBA00022692"/>
    </source>
</evidence>
<dbReference type="Proteomes" id="UP000294685">
    <property type="component" value="Unassembled WGS sequence"/>
</dbReference>
<dbReference type="SUPFAM" id="SSF56935">
    <property type="entry name" value="Porins"/>
    <property type="match status" value="1"/>
</dbReference>
<evidence type="ECO:0000259" key="9">
    <source>
        <dbReference type="Pfam" id="PF07715"/>
    </source>
</evidence>
<feature type="chain" id="PRO_5045188386" evidence="8">
    <location>
        <begin position="23"/>
        <end position="1040"/>
    </location>
</feature>
<dbReference type="NCBIfam" id="TIGR04057">
    <property type="entry name" value="SusC_RagA_signa"/>
    <property type="match status" value="1"/>
</dbReference>
<evidence type="ECO:0000256" key="3">
    <source>
        <dbReference type="ARBA" id="ARBA00022452"/>
    </source>
</evidence>
<dbReference type="Pfam" id="PF07715">
    <property type="entry name" value="Plug"/>
    <property type="match status" value="1"/>
</dbReference>
<keyword evidence="6 7" id="KW-0998">Cell outer membrane</keyword>
<evidence type="ECO:0000256" key="5">
    <source>
        <dbReference type="ARBA" id="ARBA00023136"/>
    </source>
</evidence>
<keyword evidence="4 7" id="KW-0812">Transmembrane</keyword>
<evidence type="ECO:0000256" key="8">
    <source>
        <dbReference type="SAM" id="SignalP"/>
    </source>
</evidence>